<feature type="compositionally biased region" description="Basic and acidic residues" evidence="1">
    <location>
        <begin position="49"/>
        <end position="59"/>
    </location>
</feature>
<comment type="caution">
    <text evidence="2">The sequence shown here is derived from an EMBL/GenBank/DDBJ whole genome shotgun (WGS) entry which is preliminary data.</text>
</comment>
<gene>
    <name evidence="2" type="ORF">B1A_12092</name>
</gene>
<evidence type="ECO:0000313" key="2">
    <source>
        <dbReference type="EMBL" id="EQD54711.1"/>
    </source>
</evidence>
<reference evidence="2" key="2">
    <citation type="journal article" date="2014" name="ISME J.">
        <title>Microbial stratification in low pH oxic and suboxic macroscopic growths along an acid mine drainage.</title>
        <authorList>
            <person name="Mendez-Garcia C."/>
            <person name="Mesa V."/>
            <person name="Sprenger R.R."/>
            <person name="Richter M."/>
            <person name="Diez M.S."/>
            <person name="Solano J."/>
            <person name="Bargiela R."/>
            <person name="Golyshina O.V."/>
            <person name="Manteca A."/>
            <person name="Ramos J.L."/>
            <person name="Gallego J.R."/>
            <person name="Llorente I."/>
            <person name="Martins Dos Santos V.A."/>
            <person name="Jensen O.N."/>
            <person name="Pelaez A.I."/>
            <person name="Sanchez J."/>
            <person name="Ferrer M."/>
        </authorList>
    </citation>
    <scope>NUCLEOTIDE SEQUENCE</scope>
</reference>
<sequence length="131" mass="15778">MRRSENGAKDRWKSFEPPVRSAENYRIVWIWSSQKQKNDSEARQSSMERGIESMEDLKKRLQSPKCRIKTREGVIAAARKAIGDAGRWIDFELKEDEIQRYKQTTRGRPSRDKEYRRVTRNTFRVEWKLRE</sequence>
<dbReference type="AlphaFoldDB" id="T1A2E1"/>
<feature type="region of interest" description="Disordered" evidence="1">
    <location>
        <begin position="34"/>
        <end position="62"/>
    </location>
</feature>
<evidence type="ECO:0000256" key="1">
    <source>
        <dbReference type="SAM" id="MobiDB-lite"/>
    </source>
</evidence>
<reference evidence="2" key="1">
    <citation type="submission" date="2013-08" db="EMBL/GenBank/DDBJ databases">
        <authorList>
            <person name="Mendez C."/>
            <person name="Richter M."/>
            <person name="Ferrer M."/>
            <person name="Sanchez J."/>
        </authorList>
    </citation>
    <scope>NUCLEOTIDE SEQUENCE</scope>
</reference>
<protein>
    <submittedName>
        <fullName evidence="2">Transposase-like protein</fullName>
    </submittedName>
</protein>
<organism evidence="2">
    <name type="scientific">mine drainage metagenome</name>
    <dbReference type="NCBI Taxonomy" id="410659"/>
    <lineage>
        <taxon>unclassified sequences</taxon>
        <taxon>metagenomes</taxon>
        <taxon>ecological metagenomes</taxon>
    </lineage>
</organism>
<feature type="non-terminal residue" evidence="2">
    <location>
        <position position="131"/>
    </location>
</feature>
<name>T1A2E1_9ZZZZ</name>
<proteinExistence type="predicted"/>
<accession>T1A2E1</accession>
<dbReference type="EMBL" id="AUZX01008730">
    <property type="protein sequence ID" value="EQD54711.1"/>
    <property type="molecule type" value="Genomic_DNA"/>
</dbReference>